<dbReference type="AlphaFoldDB" id="U9US97"/>
<dbReference type="EMBL" id="KI274888">
    <property type="protein sequence ID" value="ESA23294.1"/>
    <property type="molecule type" value="Genomic_DNA"/>
</dbReference>
<accession>U9US97</accession>
<feature type="non-terminal residue" evidence="1">
    <location>
        <position position="50"/>
    </location>
</feature>
<organism evidence="1">
    <name type="scientific">Rhizophagus irregularis (strain DAOM 181602 / DAOM 197198 / MUCL 43194)</name>
    <name type="common">Arbuscular mycorrhizal fungus</name>
    <name type="synonym">Glomus intraradices</name>
    <dbReference type="NCBI Taxonomy" id="747089"/>
    <lineage>
        <taxon>Eukaryota</taxon>
        <taxon>Fungi</taxon>
        <taxon>Fungi incertae sedis</taxon>
        <taxon>Mucoromycota</taxon>
        <taxon>Glomeromycotina</taxon>
        <taxon>Glomeromycetes</taxon>
        <taxon>Glomerales</taxon>
        <taxon>Glomeraceae</taxon>
        <taxon>Rhizophagus</taxon>
    </lineage>
</organism>
<gene>
    <name evidence="1" type="ORF">GLOINDRAFT_342266</name>
</gene>
<evidence type="ECO:0000313" key="1">
    <source>
        <dbReference type="EMBL" id="ESA23294.1"/>
    </source>
</evidence>
<dbReference type="HOGENOM" id="CLU_3129955_0_0_1"/>
<name>U9US97_RHIID</name>
<proteinExistence type="predicted"/>
<sequence>MGNSISCRNVYRASVDEKGECQLLDARLEARLIVLSAKAFLVILSILRTT</sequence>
<protein>
    <submittedName>
        <fullName evidence="1">Uncharacterized protein</fullName>
    </submittedName>
</protein>
<reference evidence="1" key="1">
    <citation type="submission" date="2013-07" db="EMBL/GenBank/DDBJ databases">
        <title>The genome of an arbuscular mycorrhizal fungus provides insights into the evolution of the oldest plant symbiosis.</title>
        <authorList>
            <consortium name="DOE Joint Genome Institute"/>
            <person name="Tisserant E."/>
            <person name="Malbreil M."/>
            <person name="Kuo A."/>
            <person name="Kohler A."/>
            <person name="Symeonidi A."/>
            <person name="Balestrini R."/>
            <person name="Charron P."/>
            <person name="Duensing N."/>
            <person name="Frei-dit-Frey N."/>
            <person name="Gianinazzi-Pearson V."/>
            <person name="Gilbert B."/>
            <person name="Handa Y."/>
            <person name="Hijri M."/>
            <person name="Kaul R."/>
            <person name="Kawaguchi M."/>
            <person name="Krajinski F."/>
            <person name="Lammers P."/>
            <person name="Lapierre D."/>
            <person name="Masclaux F.G."/>
            <person name="Murat C."/>
            <person name="Morin E."/>
            <person name="Ndikumana S."/>
            <person name="Pagni M."/>
            <person name="Petitpierre D."/>
            <person name="Requena N."/>
            <person name="Rosikiewicz P."/>
            <person name="Riley R."/>
            <person name="Saito K."/>
            <person name="San Clemente H."/>
            <person name="Shapiro H."/>
            <person name="van Tuinen D."/>
            <person name="Becard G."/>
            <person name="Bonfante P."/>
            <person name="Paszkowski U."/>
            <person name="Shachar-Hill Y."/>
            <person name="Young J.P."/>
            <person name="Sanders I.R."/>
            <person name="Henrissat B."/>
            <person name="Rensing S.A."/>
            <person name="Grigoriev I.V."/>
            <person name="Corradi N."/>
            <person name="Roux C."/>
            <person name="Martin F."/>
        </authorList>
    </citation>
    <scope>NUCLEOTIDE SEQUENCE</scope>
    <source>
        <strain evidence="1">DAOM 197198</strain>
    </source>
</reference>